<name>A0A1I7T226_9PELO</name>
<keyword evidence="2" id="KW-1185">Reference proteome</keyword>
<dbReference type="SUPFAM" id="SSF81321">
    <property type="entry name" value="Family A G protein-coupled receptor-like"/>
    <property type="match status" value="1"/>
</dbReference>
<evidence type="ECO:0000313" key="2">
    <source>
        <dbReference type="Proteomes" id="UP000095282"/>
    </source>
</evidence>
<feature type="transmembrane region" description="Helical" evidence="1">
    <location>
        <begin position="20"/>
        <end position="48"/>
    </location>
</feature>
<dbReference type="Proteomes" id="UP000095282">
    <property type="component" value="Unplaced"/>
</dbReference>
<keyword evidence="1" id="KW-1133">Transmembrane helix</keyword>
<feature type="transmembrane region" description="Helical" evidence="1">
    <location>
        <begin position="60"/>
        <end position="81"/>
    </location>
</feature>
<evidence type="ECO:0000256" key="1">
    <source>
        <dbReference type="SAM" id="Phobius"/>
    </source>
</evidence>
<evidence type="ECO:0000313" key="3">
    <source>
        <dbReference type="WBParaSite" id="Csp11.Scaffold472.g1672.t1"/>
    </source>
</evidence>
<sequence>MKQELAKFSSSHRKLHKQFFYALVVQSLGPTVFLVIPAAPILLIPLLHPYLNVEIDWPTGWLYSLIGLYPPFDSIAFMLIVSEYRRVIAGRLLYMLTNHPLRQSVSVTNTADLGARTPIQ</sequence>
<organism evidence="2 3">
    <name type="scientific">Caenorhabditis tropicalis</name>
    <dbReference type="NCBI Taxonomy" id="1561998"/>
    <lineage>
        <taxon>Eukaryota</taxon>
        <taxon>Metazoa</taxon>
        <taxon>Ecdysozoa</taxon>
        <taxon>Nematoda</taxon>
        <taxon>Chromadorea</taxon>
        <taxon>Rhabditida</taxon>
        <taxon>Rhabditina</taxon>
        <taxon>Rhabditomorpha</taxon>
        <taxon>Rhabditoidea</taxon>
        <taxon>Rhabditidae</taxon>
        <taxon>Peloderinae</taxon>
        <taxon>Caenorhabditis</taxon>
    </lineage>
</organism>
<protein>
    <submittedName>
        <fullName evidence="3">G protein-coupled receptor</fullName>
    </submittedName>
</protein>
<reference evidence="3" key="1">
    <citation type="submission" date="2016-11" db="UniProtKB">
        <authorList>
            <consortium name="WormBaseParasite"/>
        </authorList>
    </citation>
    <scope>IDENTIFICATION</scope>
</reference>
<keyword evidence="1" id="KW-0472">Membrane</keyword>
<dbReference type="WBParaSite" id="Csp11.Scaffold472.g1672.t1">
    <property type="protein sequence ID" value="Csp11.Scaffold472.g1672.t1"/>
    <property type="gene ID" value="Csp11.Scaffold472.g1672"/>
</dbReference>
<keyword evidence="1" id="KW-0812">Transmembrane</keyword>
<dbReference type="PANTHER" id="PTHR46178:SF3">
    <property type="entry name" value="SEVEN TM RECEPTOR"/>
    <property type="match status" value="1"/>
</dbReference>
<dbReference type="Pfam" id="PF10326">
    <property type="entry name" value="7TM_GPCR_Str"/>
    <property type="match status" value="1"/>
</dbReference>
<proteinExistence type="predicted"/>
<dbReference type="InterPro" id="IPR019428">
    <property type="entry name" value="7TM_GPCR_serpentine_rcpt_Str"/>
</dbReference>
<dbReference type="PANTHER" id="PTHR46178">
    <property type="entry name" value="SEVEN TM RECEPTOR"/>
    <property type="match status" value="1"/>
</dbReference>
<accession>A0A1I7T226</accession>
<dbReference type="AlphaFoldDB" id="A0A1I7T226"/>